<protein>
    <recommendedName>
        <fullName evidence="2">Nitrile hydratase alpha/Thiocyanate hydrolase gamma domain-containing protein</fullName>
    </recommendedName>
</protein>
<dbReference type="InterPro" id="IPR004232">
    <property type="entry name" value="CN_Hdrtase_a/SCN_Hdrlase_g"/>
</dbReference>
<dbReference type="OrthoDB" id="1371078at2"/>
<evidence type="ECO:0000259" key="2">
    <source>
        <dbReference type="Pfam" id="PF02979"/>
    </source>
</evidence>
<dbReference type="Proteomes" id="UP000092024">
    <property type="component" value="Unassembled WGS sequence"/>
</dbReference>
<keyword evidence="4" id="KW-1185">Reference proteome</keyword>
<organism evidence="3 4">
    <name type="scientific">Paenibacillus oryzae</name>
    <dbReference type="NCBI Taxonomy" id="1844972"/>
    <lineage>
        <taxon>Bacteria</taxon>
        <taxon>Bacillati</taxon>
        <taxon>Bacillota</taxon>
        <taxon>Bacilli</taxon>
        <taxon>Bacillales</taxon>
        <taxon>Paenibacillaceae</taxon>
        <taxon>Paenibacillus</taxon>
    </lineage>
</organism>
<dbReference type="EMBL" id="LYPA01000030">
    <property type="protein sequence ID" value="OBR67933.1"/>
    <property type="molecule type" value="Genomic_DNA"/>
</dbReference>
<evidence type="ECO:0000313" key="4">
    <source>
        <dbReference type="Proteomes" id="UP000092024"/>
    </source>
</evidence>
<proteinExistence type="predicted"/>
<accession>A0A1A5YQT2</accession>
<sequence length="78" mass="8758">MASQQELQTQIIEKAWADEDFKKKLIANPIAALKEAFGLDIPANINVEVLEETADKYYLVLPQSPSASKNQVMGPRWL</sequence>
<dbReference type="AlphaFoldDB" id="A0A1A5YQT2"/>
<reference evidence="3 4" key="1">
    <citation type="submission" date="2016-05" db="EMBL/GenBank/DDBJ databases">
        <title>Paenibacillus oryzae. sp. nov., isolated from the rice root.</title>
        <authorList>
            <person name="Zhang J."/>
            <person name="Zhang X."/>
        </authorList>
    </citation>
    <scope>NUCLEOTIDE SEQUENCE [LARGE SCALE GENOMIC DNA]</scope>
    <source>
        <strain evidence="3 4">1DrF-4</strain>
    </source>
</reference>
<keyword evidence="1" id="KW-0479">Metal-binding</keyword>
<name>A0A1A5YQT2_9BACL</name>
<dbReference type="GO" id="GO:0046914">
    <property type="term" value="F:transition metal ion binding"/>
    <property type="evidence" value="ECO:0007669"/>
    <property type="project" value="InterPro"/>
</dbReference>
<dbReference type="InterPro" id="IPR022513">
    <property type="entry name" value="TOMM_pelo"/>
</dbReference>
<dbReference type="STRING" id="1844972.A7K91_18530"/>
<dbReference type="GO" id="GO:0003824">
    <property type="term" value="F:catalytic activity"/>
    <property type="evidence" value="ECO:0007669"/>
    <property type="project" value="InterPro"/>
</dbReference>
<gene>
    <name evidence="3" type="ORF">A7K91_18530</name>
</gene>
<evidence type="ECO:0000256" key="1">
    <source>
        <dbReference type="ARBA" id="ARBA00022723"/>
    </source>
</evidence>
<dbReference type="SUPFAM" id="SSF56209">
    <property type="entry name" value="Nitrile hydratase alpha chain"/>
    <property type="match status" value="1"/>
</dbReference>
<dbReference type="Pfam" id="PF02979">
    <property type="entry name" value="NHase_alpha"/>
    <property type="match status" value="1"/>
</dbReference>
<comment type="caution">
    <text evidence="3">The sequence shown here is derived from an EMBL/GenBank/DDBJ whole genome shotgun (WGS) entry which is preliminary data.</text>
</comment>
<dbReference type="RefSeq" id="WP_068679836.1">
    <property type="nucleotide sequence ID" value="NZ_LYPA01000030.1"/>
</dbReference>
<dbReference type="NCBIfam" id="TIGR03793">
    <property type="entry name" value="leader_NHLP"/>
    <property type="match status" value="1"/>
</dbReference>
<feature type="domain" description="Nitrile hydratase alpha/Thiocyanate hydrolase gamma" evidence="2">
    <location>
        <begin position="25"/>
        <end position="69"/>
    </location>
</feature>
<dbReference type="InterPro" id="IPR036648">
    <property type="entry name" value="CN_Hdrase_a/SCN_Hdrase_g_sf"/>
</dbReference>
<dbReference type="Gene3D" id="3.90.330.10">
    <property type="entry name" value="Nitrile hydratase alpha /Thiocyanate hydrolase gamma"/>
    <property type="match status" value="1"/>
</dbReference>
<evidence type="ECO:0000313" key="3">
    <source>
        <dbReference type="EMBL" id="OBR67933.1"/>
    </source>
</evidence>